<dbReference type="Proteomes" id="UP001597045">
    <property type="component" value="Unassembled WGS sequence"/>
</dbReference>
<organism evidence="1 2">
    <name type="scientific">Kibdelosporangium lantanae</name>
    <dbReference type="NCBI Taxonomy" id="1497396"/>
    <lineage>
        <taxon>Bacteria</taxon>
        <taxon>Bacillati</taxon>
        <taxon>Actinomycetota</taxon>
        <taxon>Actinomycetes</taxon>
        <taxon>Pseudonocardiales</taxon>
        <taxon>Pseudonocardiaceae</taxon>
        <taxon>Kibdelosporangium</taxon>
    </lineage>
</organism>
<comment type="caution">
    <text evidence="1">The sequence shown here is derived from an EMBL/GenBank/DDBJ whole genome shotgun (WGS) entry which is preliminary data.</text>
</comment>
<gene>
    <name evidence="1" type="ORF">ACFQ1S_13440</name>
</gene>
<sequence length="59" mass="6638">MCRTDRILLRLVVRAVAGLWFRALERIVTEAGPGGFTPSDMTLLDLSQDEIDEFENDLA</sequence>
<accession>A0ABW3M6Z1</accession>
<dbReference type="EMBL" id="JBHTIS010000672">
    <property type="protein sequence ID" value="MFD1046485.1"/>
    <property type="molecule type" value="Genomic_DNA"/>
</dbReference>
<name>A0ABW3M6Z1_9PSEU</name>
<protein>
    <submittedName>
        <fullName evidence="1">Uncharacterized protein</fullName>
    </submittedName>
</protein>
<proteinExistence type="predicted"/>
<reference evidence="2" key="1">
    <citation type="journal article" date="2019" name="Int. J. Syst. Evol. Microbiol.">
        <title>The Global Catalogue of Microorganisms (GCM) 10K type strain sequencing project: providing services to taxonomists for standard genome sequencing and annotation.</title>
        <authorList>
            <consortium name="The Broad Institute Genomics Platform"/>
            <consortium name="The Broad Institute Genome Sequencing Center for Infectious Disease"/>
            <person name="Wu L."/>
            <person name="Ma J."/>
        </authorList>
    </citation>
    <scope>NUCLEOTIDE SEQUENCE [LARGE SCALE GENOMIC DNA]</scope>
    <source>
        <strain evidence="2">JCM 31486</strain>
    </source>
</reference>
<evidence type="ECO:0000313" key="2">
    <source>
        <dbReference type="Proteomes" id="UP001597045"/>
    </source>
</evidence>
<keyword evidence="2" id="KW-1185">Reference proteome</keyword>
<evidence type="ECO:0000313" key="1">
    <source>
        <dbReference type="EMBL" id="MFD1046485.1"/>
    </source>
</evidence>